<evidence type="ECO:0000259" key="5">
    <source>
        <dbReference type="Pfam" id="PF25881"/>
    </source>
</evidence>
<dbReference type="InterPro" id="IPR059052">
    <property type="entry name" value="HH_YbhG-like"/>
</dbReference>
<dbReference type="SUPFAM" id="SSF111369">
    <property type="entry name" value="HlyD-like secretion proteins"/>
    <property type="match status" value="3"/>
</dbReference>
<dbReference type="EMBL" id="JAUOZS010000001">
    <property type="protein sequence ID" value="MDT8901593.1"/>
    <property type="molecule type" value="Genomic_DNA"/>
</dbReference>
<evidence type="ECO:0000256" key="3">
    <source>
        <dbReference type="SAM" id="Coils"/>
    </source>
</evidence>
<comment type="caution">
    <text evidence="7">The sequence shown here is derived from an EMBL/GenBank/DDBJ whole genome shotgun (WGS) entry which is preliminary data.</text>
</comment>
<feature type="coiled-coil region" evidence="3">
    <location>
        <begin position="82"/>
        <end position="142"/>
    </location>
</feature>
<gene>
    <name evidence="7" type="ORF">Q4T40_10100</name>
</gene>
<keyword evidence="4" id="KW-0812">Transmembrane</keyword>
<feature type="transmembrane region" description="Helical" evidence="4">
    <location>
        <begin position="12"/>
        <end position="32"/>
    </location>
</feature>
<feature type="domain" description="YbhG-like alpha-helical hairpin" evidence="5">
    <location>
        <begin position="81"/>
        <end position="209"/>
    </location>
</feature>
<dbReference type="Pfam" id="PF25990">
    <property type="entry name" value="Beta-barrel_YknX"/>
    <property type="match status" value="1"/>
</dbReference>
<keyword evidence="2 3" id="KW-0175">Coiled coil</keyword>
<evidence type="ECO:0000313" key="7">
    <source>
        <dbReference type="EMBL" id="MDT8901593.1"/>
    </source>
</evidence>
<protein>
    <submittedName>
        <fullName evidence="7">HlyD family secretion protein</fullName>
    </submittedName>
</protein>
<dbReference type="PANTHER" id="PTHR32347">
    <property type="entry name" value="EFFLUX SYSTEM COMPONENT YKNX-RELATED"/>
    <property type="match status" value="1"/>
</dbReference>
<dbReference type="Gene3D" id="2.40.30.170">
    <property type="match status" value="1"/>
</dbReference>
<dbReference type="InterPro" id="IPR050465">
    <property type="entry name" value="UPF0194_transport"/>
</dbReference>
<evidence type="ECO:0000313" key="8">
    <source>
        <dbReference type="Proteomes" id="UP001254848"/>
    </source>
</evidence>
<evidence type="ECO:0000256" key="4">
    <source>
        <dbReference type="SAM" id="Phobius"/>
    </source>
</evidence>
<reference evidence="7 8" key="1">
    <citation type="submission" date="2023-07" db="EMBL/GenBank/DDBJ databases">
        <title>The novel representative of Negativicutes class, Anaeroselena agilis gen. nov. sp. nov.</title>
        <authorList>
            <person name="Prokofeva M.I."/>
            <person name="Elcheninov A.G."/>
            <person name="Klyukina A."/>
            <person name="Kublanov I.V."/>
            <person name="Frolov E.N."/>
            <person name="Podosokorskaya O.A."/>
        </authorList>
    </citation>
    <scope>NUCLEOTIDE SEQUENCE [LARGE SCALE GENOMIC DNA]</scope>
    <source>
        <strain evidence="7 8">4137-cl</strain>
    </source>
</reference>
<feature type="domain" description="YknX-like beta-barrel" evidence="6">
    <location>
        <begin position="248"/>
        <end position="336"/>
    </location>
</feature>
<keyword evidence="4" id="KW-1133">Transmembrane helix</keyword>
<dbReference type="InterPro" id="IPR058636">
    <property type="entry name" value="Beta-barrel_YknX"/>
</dbReference>
<evidence type="ECO:0000256" key="1">
    <source>
        <dbReference type="ARBA" id="ARBA00004196"/>
    </source>
</evidence>
<comment type="subcellular location">
    <subcellularLocation>
        <location evidence="1">Cell envelope</location>
    </subcellularLocation>
</comment>
<sequence length="340" mass="35581">MSAPKKIANRKLIAAAAALAGVLALAGGWWWFAASGKVSTDDARIKSSIVNVSTKVPGQIEELAVREGDRVEAGQVIARIDSQALKIQVEQAEANHAAAQAKLASLEAGSRPQQVAQAQAAVAQAEASLENARRDYERTAKLYEDGALSAQQRDAALTALKVAQAQHEAARQGLSLASEGAAAQDVDYARAQVAQAAAALRNARLQLENTAIVAPVSGIVAKRPVDPGEMVSVGQTVYSITDPAESWVEANIEETNIGRIRSGEAVQFTVDAYPRRKFAGEVAEVGAATGSQFALLPADNATGNFTKVTQRIPVKIKITDSGQADLKPGMSAVVAIRAGR</sequence>
<dbReference type="RefSeq" id="WP_413780100.1">
    <property type="nucleotide sequence ID" value="NZ_JAUOZS010000001.1"/>
</dbReference>
<dbReference type="Gene3D" id="2.40.50.100">
    <property type="match status" value="1"/>
</dbReference>
<evidence type="ECO:0000256" key="2">
    <source>
        <dbReference type="ARBA" id="ARBA00023054"/>
    </source>
</evidence>
<organism evidence="7 8">
    <name type="scientific">Anaeroselena agilis</name>
    <dbReference type="NCBI Taxonomy" id="3063788"/>
    <lineage>
        <taxon>Bacteria</taxon>
        <taxon>Bacillati</taxon>
        <taxon>Bacillota</taxon>
        <taxon>Negativicutes</taxon>
        <taxon>Acetonemataceae</taxon>
        <taxon>Anaeroselena</taxon>
    </lineage>
</organism>
<dbReference type="Gene3D" id="1.10.287.470">
    <property type="entry name" value="Helix hairpin bin"/>
    <property type="match status" value="2"/>
</dbReference>
<name>A0ABU3NZ81_9FIRM</name>
<dbReference type="Proteomes" id="UP001254848">
    <property type="component" value="Unassembled WGS sequence"/>
</dbReference>
<keyword evidence="4" id="KW-0472">Membrane</keyword>
<accession>A0ABU3NZ81</accession>
<proteinExistence type="predicted"/>
<dbReference type="Pfam" id="PF25881">
    <property type="entry name" value="HH_YBHG"/>
    <property type="match status" value="1"/>
</dbReference>
<keyword evidence="8" id="KW-1185">Reference proteome</keyword>
<evidence type="ECO:0000259" key="6">
    <source>
        <dbReference type="Pfam" id="PF25990"/>
    </source>
</evidence>